<feature type="region of interest" description="Disordered" evidence="1">
    <location>
        <begin position="630"/>
        <end position="653"/>
    </location>
</feature>
<dbReference type="AlphaFoldDB" id="A0A067QQX3"/>
<dbReference type="InParanoid" id="A0A067QQX3"/>
<sequence>MDFPEDSKPDRKIPTKSGKRRRQNQKSSRVGHQTDRPDVTSSSEGRPVAAVETTPDREMFGKTRRRTQQKQESSAFGNGNDRPDLESSSERRPIAAVENTPDREMFGKIRRRTQQKQESSAFGNGNDRPDLESSSEGRNVATVETTQDREIFGKIRRRRQQKQESSAFGNGNDRPDLESSSERRPVAAVETTQDREMFGKSGQHSQHLQGSCATEHQADPPEVTPPVREHAVATAESNPVQVFQEPVRPGVQEQQPPHGLPFAHTSTRNAEYQYSYQHLNQYLQCGGVMYPWPSMYPPGGGIYAHPLQGDQSVFQYQNYPYPLTNFFPFPVANPYYGSAPHFQRQVTPPFVVPLMPLQPQGERRAGPSHLGRRLQPQELPIMNVDRQRNESRAQRGTHGGLQYQRHEDRRQTFSSEVCKEYHFPKKDFPGAKEELQDDNSERKVDEAHGSQRRANVQDRNNEGMVGEWLSKHFLESEELSEGVHEAEDRSAETEGAHGVKGKREDIKGRTRDVEGDRGEPTGSTHKGARRKIYVSGDVSQATGQLHSKLGIRVANKAGQGHSVSESQLPHCSKQNPDVDCAQGPWETGEEQKTEGVLSPTKGKFVLDSTPESEGGSFRGIKRDLNIQEVQVPGQTPQRLKSGRKTRREQQEEDDECAEVLKLSEEFPDNRVMCPFRRLPLKPCDWIGDMRGRRRHVMFQHYDDVVHGNKVTLTPDSARLLIAYDEMFLCFTYTNPVTRRLYCVTLHVCKGYSCSELYQYRCELLSRSRDEKIVDTRLVSPLSKPFYALMTSGRCVRFDEKVLRCFMGDRIIISFTIIRREKFQF</sequence>
<evidence type="ECO:0000256" key="1">
    <source>
        <dbReference type="SAM" id="MobiDB-lite"/>
    </source>
</evidence>
<keyword evidence="3" id="KW-1185">Reference proteome</keyword>
<feature type="compositionally biased region" description="Polar residues" evidence="1">
    <location>
        <begin position="132"/>
        <end position="145"/>
    </location>
</feature>
<dbReference type="Proteomes" id="UP000027135">
    <property type="component" value="Unassembled WGS sequence"/>
</dbReference>
<feature type="compositionally biased region" description="Basic and acidic residues" evidence="1">
    <location>
        <begin position="479"/>
        <end position="519"/>
    </location>
</feature>
<evidence type="ECO:0000313" key="3">
    <source>
        <dbReference type="Proteomes" id="UP000027135"/>
    </source>
</evidence>
<feature type="region of interest" description="Disordered" evidence="1">
    <location>
        <begin position="1"/>
        <end position="226"/>
    </location>
</feature>
<gene>
    <name evidence="2" type="ORF">L798_03012</name>
</gene>
<feature type="compositionally biased region" description="Polar residues" evidence="1">
    <location>
        <begin position="202"/>
        <end position="214"/>
    </location>
</feature>
<feature type="compositionally biased region" description="Basic and acidic residues" evidence="1">
    <location>
        <begin position="173"/>
        <end position="185"/>
    </location>
</feature>
<name>A0A067QQX3_ZOONE</name>
<feature type="region of interest" description="Disordered" evidence="1">
    <location>
        <begin position="358"/>
        <end position="461"/>
    </location>
</feature>
<protein>
    <submittedName>
        <fullName evidence="2">Uncharacterized protein</fullName>
    </submittedName>
</protein>
<dbReference type="EMBL" id="KK853480">
    <property type="protein sequence ID" value="KDR07291.1"/>
    <property type="molecule type" value="Genomic_DNA"/>
</dbReference>
<organism evidence="2 3">
    <name type="scientific">Zootermopsis nevadensis</name>
    <name type="common">Dampwood termite</name>
    <dbReference type="NCBI Taxonomy" id="136037"/>
    <lineage>
        <taxon>Eukaryota</taxon>
        <taxon>Metazoa</taxon>
        <taxon>Ecdysozoa</taxon>
        <taxon>Arthropoda</taxon>
        <taxon>Hexapoda</taxon>
        <taxon>Insecta</taxon>
        <taxon>Pterygota</taxon>
        <taxon>Neoptera</taxon>
        <taxon>Polyneoptera</taxon>
        <taxon>Dictyoptera</taxon>
        <taxon>Blattodea</taxon>
        <taxon>Blattoidea</taxon>
        <taxon>Termitoidae</taxon>
        <taxon>Termopsidae</taxon>
        <taxon>Zootermopsis</taxon>
    </lineage>
</organism>
<feature type="compositionally biased region" description="Basic and acidic residues" evidence="1">
    <location>
        <begin position="81"/>
        <end position="93"/>
    </location>
</feature>
<proteinExistence type="predicted"/>
<feature type="region of interest" description="Disordered" evidence="1">
    <location>
        <begin position="584"/>
        <end position="618"/>
    </location>
</feature>
<reference evidence="2 3" key="1">
    <citation type="journal article" date="2014" name="Nat. Commun.">
        <title>Molecular traces of alternative social organization in a termite genome.</title>
        <authorList>
            <person name="Terrapon N."/>
            <person name="Li C."/>
            <person name="Robertson H.M."/>
            <person name="Ji L."/>
            <person name="Meng X."/>
            <person name="Booth W."/>
            <person name="Chen Z."/>
            <person name="Childers C.P."/>
            <person name="Glastad K.M."/>
            <person name="Gokhale K."/>
            <person name="Gowin J."/>
            <person name="Gronenberg W."/>
            <person name="Hermansen R.A."/>
            <person name="Hu H."/>
            <person name="Hunt B.G."/>
            <person name="Huylmans A.K."/>
            <person name="Khalil S.M."/>
            <person name="Mitchell R.D."/>
            <person name="Munoz-Torres M.C."/>
            <person name="Mustard J.A."/>
            <person name="Pan H."/>
            <person name="Reese J.T."/>
            <person name="Scharf M.E."/>
            <person name="Sun F."/>
            <person name="Vogel H."/>
            <person name="Xiao J."/>
            <person name="Yang W."/>
            <person name="Yang Z."/>
            <person name="Yang Z."/>
            <person name="Zhou J."/>
            <person name="Zhu J."/>
            <person name="Brent C.S."/>
            <person name="Elsik C.G."/>
            <person name="Goodisman M.A."/>
            <person name="Liberles D.A."/>
            <person name="Roe R.M."/>
            <person name="Vargo E.L."/>
            <person name="Vilcinskas A."/>
            <person name="Wang J."/>
            <person name="Bornberg-Bauer E."/>
            <person name="Korb J."/>
            <person name="Zhang G."/>
            <person name="Liebig J."/>
        </authorList>
    </citation>
    <scope>NUCLEOTIDE SEQUENCE [LARGE SCALE GENOMIC DNA]</scope>
    <source>
        <tissue evidence="2">Whole organism</tissue>
    </source>
</reference>
<evidence type="ECO:0000313" key="2">
    <source>
        <dbReference type="EMBL" id="KDR07291.1"/>
    </source>
</evidence>
<feature type="region of interest" description="Disordered" evidence="1">
    <location>
        <begin position="479"/>
        <end position="527"/>
    </location>
</feature>
<feature type="compositionally biased region" description="Basic and acidic residues" evidence="1">
    <location>
        <begin position="404"/>
        <end position="461"/>
    </location>
</feature>
<feature type="compositionally biased region" description="Basic and acidic residues" evidence="1">
    <location>
        <begin position="1"/>
        <end position="13"/>
    </location>
</feature>
<accession>A0A067QQX3</accession>